<reference evidence="4" key="2">
    <citation type="submission" date="2020-07" db="EMBL/GenBank/DDBJ databases">
        <authorList>
            <person name="Vera ALvarez R."/>
            <person name="Arias-Moreno D.M."/>
            <person name="Jimenez-Jacinto V."/>
            <person name="Jimenez-Bremont J.F."/>
            <person name="Swaminathan K."/>
            <person name="Moose S.P."/>
            <person name="Guerrero-Gonzalez M.L."/>
            <person name="Marino-Ramirez L."/>
            <person name="Landsman D."/>
            <person name="Rodriguez-Kessler M."/>
            <person name="Delgado-Sanchez P."/>
        </authorList>
    </citation>
    <scope>NUCLEOTIDE SEQUENCE</scope>
    <source>
        <tissue evidence="4">Cladode</tissue>
    </source>
</reference>
<dbReference type="PANTHER" id="PTHR46083">
    <property type="match status" value="1"/>
</dbReference>
<evidence type="ECO:0000256" key="3">
    <source>
        <dbReference type="SAM" id="SignalP"/>
    </source>
</evidence>
<dbReference type="Gene3D" id="3.40.50.2000">
    <property type="entry name" value="Glycogen Phosphorylase B"/>
    <property type="match status" value="2"/>
</dbReference>
<accession>A0A7C9CYN3</accession>
<organism evidence="4">
    <name type="scientific">Opuntia streptacantha</name>
    <name type="common">Prickly pear cactus</name>
    <name type="synonym">Opuntia cardona</name>
    <dbReference type="NCBI Taxonomy" id="393608"/>
    <lineage>
        <taxon>Eukaryota</taxon>
        <taxon>Viridiplantae</taxon>
        <taxon>Streptophyta</taxon>
        <taxon>Embryophyta</taxon>
        <taxon>Tracheophyta</taxon>
        <taxon>Spermatophyta</taxon>
        <taxon>Magnoliopsida</taxon>
        <taxon>eudicotyledons</taxon>
        <taxon>Gunneridae</taxon>
        <taxon>Pentapetalae</taxon>
        <taxon>Caryophyllales</taxon>
        <taxon>Cactineae</taxon>
        <taxon>Cactaceae</taxon>
        <taxon>Opuntioideae</taxon>
        <taxon>Opuntia</taxon>
    </lineage>
</organism>
<dbReference type="PANTHER" id="PTHR46083:SF5">
    <property type="entry name" value="STARCH SYNTHASE 3, CHLOROPLASTIC_AMYLOPLASTIC"/>
    <property type="match status" value="1"/>
</dbReference>
<sequence>MQLVSIFLLSLASSKAKMSATGLYDTVFDVDHDLERAQAHGLEPNGFSFEGADPAGVDYALDRAISAWYDGKEWLNLLCKRVMEQDWSWNRPALEYIELYHAAHKY</sequence>
<reference evidence="4" key="1">
    <citation type="journal article" date="2013" name="J. Plant Res.">
        <title>Effect of fungi and light on seed germination of three Opuntia species from semiarid lands of central Mexico.</title>
        <authorList>
            <person name="Delgado-Sanchez P."/>
            <person name="Jimenez-Bremont J.F."/>
            <person name="Guerrero-Gonzalez Mde L."/>
            <person name="Flores J."/>
        </authorList>
    </citation>
    <scope>NUCLEOTIDE SEQUENCE</scope>
    <source>
        <tissue evidence="4">Cladode</tissue>
    </source>
</reference>
<dbReference type="SUPFAM" id="SSF53756">
    <property type="entry name" value="UDP-Glycosyltransferase/glycogen phosphorylase"/>
    <property type="match status" value="1"/>
</dbReference>
<evidence type="ECO:0000256" key="2">
    <source>
        <dbReference type="ARBA" id="ARBA00012588"/>
    </source>
</evidence>
<keyword evidence="3" id="KW-0732">Signal</keyword>
<name>A0A7C9CYN3_OPUST</name>
<feature type="chain" id="PRO_5027588341" description="starch synthase" evidence="3">
    <location>
        <begin position="17"/>
        <end position="106"/>
    </location>
</feature>
<evidence type="ECO:0000313" key="4">
    <source>
        <dbReference type="EMBL" id="MBA4626725.1"/>
    </source>
</evidence>
<feature type="signal peptide" evidence="3">
    <location>
        <begin position="1"/>
        <end position="16"/>
    </location>
</feature>
<proteinExistence type="predicted"/>
<dbReference type="EC" id="2.4.1.21" evidence="2"/>
<evidence type="ECO:0000256" key="1">
    <source>
        <dbReference type="ARBA" id="ARBA00001478"/>
    </source>
</evidence>
<protein>
    <recommendedName>
        <fullName evidence="2">starch synthase</fullName>
        <ecNumber evidence="2">2.4.1.21</ecNumber>
    </recommendedName>
</protein>
<dbReference type="GO" id="GO:0009011">
    <property type="term" value="F:alpha-1,4-glucan glucosyltransferase (ADP-glucose donor) activity"/>
    <property type="evidence" value="ECO:0007669"/>
    <property type="project" value="UniProtKB-EC"/>
</dbReference>
<dbReference type="AlphaFoldDB" id="A0A7C9CYN3"/>
<dbReference type="EMBL" id="GISG01058288">
    <property type="protein sequence ID" value="MBA4626725.1"/>
    <property type="molecule type" value="Transcribed_RNA"/>
</dbReference>
<comment type="catalytic activity">
    <reaction evidence="1">
        <text>[(1-&gt;4)-alpha-D-glucosyl](n) + ADP-alpha-D-glucose = [(1-&gt;4)-alpha-D-glucosyl](n+1) + ADP + H(+)</text>
        <dbReference type="Rhea" id="RHEA:18189"/>
        <dbReference type="Rhea" id="RHEA-COMP:9584"/>
        <dbReference type="Rhea" id="RHEA-COMP:9587"/>
        <dbReference type="ChEBI" id="CHEBI:15378"/>
        <dbReference type="ChEBI" id="CHEBI:15444"/>
        <dbReference type="ChEBI" id="CHEBI:57498"/>
        <dbReference type="ChEBI" id="CHEBI:456216"/>
        <dbReference type="EC" id="2.4.1.21"/>
    </reaction>
</comment>